<proteinExistence type="predicted"/>
<dbReference type="Proteomes" id="UP001320831">
    <property type="component" value="Unassembled WGS sequence"/>
</dbReference>
<name>A0ABT2LN16_9HYPH</name>
<gene>
    <name evidence="1" type="ORF">N5A92_09350</name>
</gene>
<reference evidence="1 2" key="1">
    <citation type="submission" date="2022-09" db="EMBL/GenBank/DDBJ databases">
        <title>Chelativorans salina sp. nov., a novel slightly halophilic bacterium isolated from a saline lake sediment enrichment.</title>
        <authorList>
            <person name="Gao L."/>
            <person name="Fang B.-Z."/>
            <person name="Li W.-J."/>
        </authorList>
    </citation>
    <scope>NUCLEOTIDE SEQUENCE [LARGE SCALE GENOMIC DNA]</scope>
    <source>
        <strain evidence="1 2">EGI FJ00035</strain>
    </source>
</reference>
<organism evidence="1 2">
    <name type="scientific">Chelativorans salis</name>
    <dbReference type="NCBI Taxonomy" id="2978478"/>
    <lineage>
        <taxon>Bacteria</taxon>
        <taxon>Pseudomonadati</taxon>
        <taxon>Pseudomonadota</taxon>
        <taxon>Alphaproteobacteria</taxon>
        <taxon>Hyphomicrobiales</taxon>
        <taxon>Phyllobacteriaceae</taxon>
        <taxon>Chelativorans</taxon>
    </lineage>
</organism>
<dbReference type="EMBL" id="JAOCZP010000002">
    <property type="protein sequence ID" value="MCT7375237.1"/>
    <property type="molecule type" value="Genomic_DNA"/>
</dbReference>
<protein>
    <submittedName>
        <fullName evidence="1">Sarcosine oxidase subunit delta family protein</fullName>
    </submittedName>
</protein>
<dbReference type="Gene3D" id="3.30.2270.10">
    <property type="entry name" value="Folate-binding superfamily"/>
    <property type="match status" value="1"/>
</dbReference>
<keyword evidence="2" id="KW-1185">Reference proteome</keyword>
<comment type="caution">
    <text evidence="1">The sequence shown here is derived from an EMBL/GenBank/DDBJ whole genome shotgun (WGS) entry which is preliminary data.</text>
</comment>
<dbReference type="InterPro" id="IPR038561">
    <property type="entry name" value="SoxD_sf"/>
</dbReference>
<dbReference type="Pfam" id="PF04267">
    <property type="entry name" value="SoxD"/>
    <property type="match status" value="1"/>
</dbReference>
<dbReference type="InterPro" id="IPR006279">
    <property type="entry name" value="SoxD"/>
</dbReference>
<dbReference type="NCBIfam" id="TIGR01374">
    <property type="entry name" value="soxD"/>
    <property type="match status" value="1"/>
</dbReference>
<sequence>MLIPCPHCGPRDVSEFSYQGDATRTRPDPASTDVKAWHDYVYNRSNPAGRHSEYWQHAGGCRTHLLVTRDTLTHEIQAVAFARAALNEGAGKP</sequence>
<evidence type="ECO:0000313" key="1">
    <source>
        <dbReference type="EMBL" id="MCT7375237.1"/>
    </source>
</evidence>
<dbReference type="RefSeq" id="WP_260902046.1">
    <property type="nucleotide sequence ID" value="NZ_JAOCZP010000002.1"/>
</dbReference>
<evidence type="ECO:0000313" key="2">
    <source>
        <dbReference type="Proteomes" id="UP001320831"/>
    </source>
</evidence>
<accession>A0ABT2LN16</accession>